<feature type="domain" description="DAHP synthetase I/KDSA" evidence="9">
    <location>
        <begin position="14"/>
        <end position="271"/>
    </location>
</feature>
<dbReference type="UniPathway" id="UPA00030"/>
<accession>A0A7D3XV86</accession>
<evidence type="ECO:0000256" key="8">
    <source>
        <dbReference type="HAMAP-Rule" id="MF_00056"/>
    </source>
</evidence>
<comment type="subcellular location">
    <subcellularLocation>
        <location evidence="1 8">Cytoplasm</location>
    </subcellularLocation>
</comment>
<evidence type="ECO:0000256" key="3">
    <source>
        <dbReference type="ARBA" id="ARBA00004845"/>
    </source>
</evidence>
<dbReference type="AlphaFoldDB" id="A0A7D3XV86"/>
<dbReference type="GO" id="GO:0019294">
    <property type="term" value="P:keto-3-deoxy-D-manno-octulosonic acid biosynthetic process"/>
    <property type="evidence" value="ECO:0007669"/>
    <property type="project" value="UniProtKB-UniRule"/>
</dbReference>
<dbReference type="Pfam" id="PF00793">
    <property type="entry name" value="DAHP_synth_1"/>
    <property type="match status" value="1"/>
</dbReference>
<evidence type="ECO:0000313" key="11">
    <source>
        <dbReference type="Proteomes" id="UP000500961"/>
    </source>
</evidence>
<evidence type="ECO:0000256" key="6">
    <source>
        <dbReference type="ARBA" id="ARBA00022679"/>
    </source>
</evidence>
<name>A0A7D3XV86_9BACT</name>
<keyword evidence="11" id="KW-1185">Reference proteome</keyword>
<dbReference type="InterPro" id="IPR006269">
    <property type="entry name" value="KDO8P_synthase"/>
</dbReference>
<dbReference type="RefSeq" id="WP_173074256.1">
    <property type="nucleotide sequence ID" value="NZ_CP041345.1"/>
</dbReference>
<proteinExistence type="inferred from homology"/>
<protein>
    <recommendedName>
        <fullName evidence="8">2-dehydro-3-deoxyphosphooctonate aldolase</fullName>
        <ecNumber evidence="8">2.5.1.55</ecNumber>
    </recommendedName>
    <alternativeName>
        <fullName evidence="8">3-deoxy-D-manno-octulosonic acid 8-phosphate synthase</fullName>
    </alternativeName>
    <alternativeName>
        <fullName evidence="8">KDO-8-phosphate synthase</fullName>
        <shortName evidence="8">KDO 8-P synthase</shortName>
        <shortName evidence="8">KDOPS</shortName>
    </alternativeName>
    <alternativeName>
        <fullName evidence="8">Phospho-2-dehydro-3-deoxyoctonate aldolase</fullName>
    </alternativeName>
</protein>
<comment type="pathway">
    <text evidence="3 8">Carbohydrate biosynthesis; 3-deoxy-D-manno-octulosonate biosynthesis; 3-deoxy-D-manno-octulosonate from D-ribulose 5-phosphate: step 2/3.</text>
</comment>
<evidence type="ECO:0000313" key="10">
    <source>
        <dbReference type="EMBL" id="QKG79971.1"/>
    </source>
</evidence>
<dbReference type="NCBIfam" id="TIGR01362">
    <property type="entry name" value="KDO8P_synth"/>
    <property type="match status" value="1"/>
</dbReference>
<dbReference type="EC" id="2.5.1.55" evidence="8"/>
<sequence length="274" mass="30046">MSNLANITGIKHLETNNFFLMAGPCVVESESNVLRIAETVAKITDKFKIPYIFKASYRKANRSRIDSFSGIGDEKALKILGEVKKKFGLPIVTDIHSAPEAEMAAEYVDVLQIPAFLCRQTDLLVAAAKTGKFVNIKKGQFVSPDSMRFAAQKVVDSGNNNVILTDRGTMFGYHDLIVDFRAIPIMKSFGFPVVVDVTHSLQQPNQTSGVTGGRPEMIETIARAAIATGVDGLFMETHFNPAEALSDGANMLNLNHLEGLLERLVKIREVVKAF</sequence>
<evidence type="ECO:0000256" key="5">
    <source>
        <dbReference type="ARBA" id="ARBA00022490"/>
    </source>
</evidence>
<dbReference type="InterPro" id="IPR013785">
    <property type="entry name" value="Aldolase_TIM"/>
</dbReference>
<dbReference type="UniPathway" id="UPA00357">
    <property type="reaction ID" value="UER00474"/>
</dbReference>
<dbReference type="HAMAP" id="MF_00056">
    <property type="entry name" value="KDO8P_synth"/>
    <property type="match status" value="1"/>
</dbReference>
<dbReference type="Gene3D" id="3.20.20.70">
    <property type="entry name" value="Aldolase class I"/>
    <property type="match status" value="1"/>
</dbReference>
<keyword evidence="5 8" id="KW-0963">Cytoplasm</keyword>
<dbReference type="KEGG" id="ttz:FHG85_06740"/>
<dbReference type="GO" id="GO:0008676">
    <property type="term" value="F:3-deoxy-8-phosphooctulonate synthase activity"/>
    <property type="evidence" value="ECO:0007669"/>
    <property type="project" value="UniProtKB-UniRule"/>
</dbReference>
<comment type="catalytic activity">
    <reaction evidence="7 8">
        <text>D-arabinose 5-phosphate + phosphoenolpyruvate + H2O = 3-deoxy-alpha-D-manno-2-octulosonate-8-phosphate + phosphate</text>
        <dbReference type="Rhea" id="RHEA:14053"/>
        <dbReference type="ChEBI" id="CHEBI:15377"/>
        <dbReference type="ChEBI" id="CHEBI:43474"/>
        <dbReference type="ChEBI" id="CHEBI:57693"/>
        <dbReference type="ChEBI" id="CHEBI:58702"/>
        <dbReference type="ChEBI" id="CHEBI:85985"/>
        <dbReference type="EC" id="2.5.1.55"/>
    </reaction>
</comment>
<evidence type="ECO:0000256" key="7">
    <source>
        <dbReference type="ARBA" id="ARBA00049112"/>
    </source>
</evidence>
<gene>
    <name evidence="8" type="primary">kdsA</name>
    <name evidence="10" type="ORF">FHG85_06740</name>
</gene>
<keyword evidence="6 8" id="KW-0808">Transferase</keyword>
<dbReference type="EMBL" id="CP041345">
    <property type="protein sequence ID" value="QKG79971.1"/>
    <property type="molecule type" value="Genomic_DNA"/>
</dbReference>
<evidence type="ECO:0000259" key="9">
    <source>
        <dbReference type="Pfam" id="PF00793"/>
    </source>
</evidence>
<organism evidence="10 11">
    <name type="scientific">Tenuifilum thalassicum</name>
    <dbReference type="NCBI Taxonomy" id="2590900"/>
    <lineage>
        <taxon>Bacteria</taxon>
        <taxon>Pseudomonadati</taxon>
        <taxon>Bacteroidota</taxon>
        <taxon>Bacteroidia</taxon>
        <taxon>Bacteroidales</taxon>
        <taxon>Tenuifilaceae</taxon>
        <taxon>Tenuifilum</taxon>
    </lineage>
</organism>
<evidence type="ECO:0000256" key="1">
    <source>
        <dbReference type="ARBA" id="ARBA00004496"/>
    </source>
</evidence>
<comment type="similarity">
    <text evidence="4 8">Belongs to the KdsA family.</text>
</comment>
<dbReference type="Proteomes" id="UP000500961">
    <property type="component" value="Chromosome"/>
</dbReference>
<reference evidence="10 11" key="1">
    <citation type="submission" date="2019-07" db="EMBL/GenBank/DDBJ databases">
        <title>Thalassofilum flectens gen. nov., sp. nov., a novel moderate thermophilic anaerobe from a shallow sea hot spring in Kunashir Island (Russia), representing a new family in the order Bacteroidales, and proposal of Thalassofilacea fam. nov.</title>
        <authorList>
            <person name="Kochetkova T.V."/>
            <person name="Podosokorskaya O.A."/>
            <person name="Novikov A."/>
            <person name="Elcheninov A.G."/>
            <person name="Toshchakov S.V."/>
            <person name="Kublanov I.V."/>
        </authorList>
    </citation>
    <scope>NUCLEOTIDE SEQUENCE [LARGE SCALE GENOMIC DNA]</scope>
    <source>
        <strain evidence="10 11">38-H</strain>
    </source>
</reference>
<dbReference type="PANTHER" id="PTHR21057">
    <property type="entry name" value="PHOSPHO-2-DEHYDRO-3-DEOXYHEPTONATE ALDOLASE"/>
    <property type="match status" value="1"/>
</dbReference>
<dbReference type="NCBIfam" id="NF003543">
    <property type="entry name" value="PRK05198.1"/>
    <property type="match status" value="1"/>
</dbReference>
<dbReference type="InterPro" id="IPR006218">
    <property type="entry name" value="DAHP1/KDSA"/>
</dbReference>
<evidence type="ECO:0000256" key="2">
    <source>
        <dbReference type="ARBA" id="ARBA00004756"/>
    </source>
</evidence>
<evidence type="ECO:0000256" key="4">
    <source>
        <dbReference type="ARBA" id="ARBA00010499"/>
    </source>
</evidence>
<keyword evidence="8" id="KW-0448">Lipopolysaccharide biosynthesis</keyword>
<dbReference type="SUPFAM" id="SSF51569">
    <property type="entry name" value="Aldolase"/>
    <property type="match status" value="1"/>
</dbReference>
<comment type="pathway">
    <text evidence="2">Bacterial outer membrane biogenesis; lipopolysaccharide biosynthesis.</text>
</comment>
<dbReference type="GO" id="GO:0005737">
    <property type="term" value="C:cytoplasm"/>
    <property type="evidence" value="ECO:0007669"/>
    <property type="project" value="UniProtKB-SubCell"/>
</dbReference>